<dbReference type="RefSeq" id="WP_005204963.1">
    <property type="nucleotide sequence ID" value="NZ_KB850072.1"/>
</dbReference>
<keyword evidence="4" id="KW-0175">Coiled coil</keyword>
<dbReference type="Pfam" id="PF12236">
    <property type="entry name" value="Head-tail_con"/>
    <property type="match status" value="1"/>
</dbReference>
<dbReference type="Proteomes" id="UP000013084">
    <property type="component" value="Unassembled WGS sequence"/>
</dbReference>
<dbReference type="HOGENOM" id="CLU_035407_0_0_6"/>
<evidence type="ECO:0008006" key="7">
    <source>
        <dbReference type="Google" id="ProtNLM"/>
    </source>
</evidence>
<proteinExistence type="predicted"/>
<gene>
    <name evidence="5" type="ORF">F902_03265</name>
</gene>
<evidence type="ECO:0000256" key="2">
    <source>
        <dbReference type="ARBA" id="ARBA00022612"/>
    </source>
</evidence>
<evidence type="ECO:0000256" key="4">
    <source>
        <dbReference type="SAM" id="Coils"/>
    </source>
</evidence>
<comment type="subcellular location">
    <subcellularLocation>
        <location evidence="1">Virion</location>
    </subcellularLocation>
</comment>
<reference evidence="5 6" key="1">
    <citation type="submission" date="2013-02" db="EMBL/GenBank/DDBJ databases">
        <title>The Genome Sequence of Acinetobacter sp. CIP 70.18.</title>
        <authorList>
            <consortium name="The Broad Institute Genome Sequencing Platform"/>
            <consortium name="The Broad Institute Genome Sequencing Center for Infectious Disease"/>
            <person name="Cerqueira G."/>
            <person name="Feldgarden M."/>
            <person name="Courvalin P."/>
            <person name="Perichon B."/>
            <person name="Grillot-Courvalin C."/>
            <person name="Clermont D."/>
            <person name="Rocha E."/>
            <person name="Yoon E.-J."/>
            <person name="Nemec A."/>
            <person name="Walker B."/>
            <person name="Young S.K."/>
            <person name="Zeng Q."/>
            <person name="Gargeya S."/>
            <person name="Fitzgerald M."/>
            <person name="Haas B."/>
            <person name="Abouelleil A."/>
            <person name="Alvarado L."/>
            <person name="Arachchi H.M."/>
            <person name="Berlin A.M."/>
            <person name="Chapman S.B."/>
            <person name="Dewar J."/>
            <person name="Goldberg J."/>
            <person name="Griggs A."/>
            <person name="Gujja S."/>
            <person name="Hansen M."/>
            <person name="Howarth C."/>
            <person name="Imamovic A."/>
            <person name="Larimer J."/>
            <person name="McCowan C."/>
            <person name="Murphy C."/>
            <person name="Neiman D."/>
            <person name="Pearson M."/>
            <person name="Priest M."/>
            <person name="Roberts A."/>
            <person name="Saif S."/>
            <person name="Shea T."/>
            <person name="Sisk P."/>
            <person name="Sykes S."/>
            <person name="Wortman J."/>
            <person name="Nusbaum C."/>
            <person name="Birren B."/>
        </authorList>
    </citation>
    <scope>NUCLEOTIDE SEQUENCE [LARGE SCALE GENOMIC DNA]</scope>
    <source>
        <strain evidence="5 6">CIP 70.18</strain>
    </source>
</reference>
<dbReference type="EMBL" id="APRN01000038">
    <property type="protein sequence ID" value="ENX56168.1"/>
    <property type="molecule type" value="Genomic_DNA"/>
</dbReference>
<accession>N9RDP6</accession>
<evidence type="ECO:0000313" key="6">
    <source>
        <dbReference type="Proteomes" id="UP000013084"/>
    </source>
</evidence>
<organism evidence="5 6">
    <name type="scientific">Acinetobacter higginsii</name>
    <dbReference type="NCBI Taxonomy" id="70347"/>
    <lineage>
        <taxon>Bacteria</taxon>
        <taxon>Pseudomonadati</taxon>
        <taxon>Pseudomonadota</taxon>
        <taxon>Gammaproteobacteria</taxon>
        <taxon>Moraxellales</taxon>
        <taxon>Moraxellaceae</taxon>
        <taxon>Acinetobacter</taxon>
    </lineage>
</organism>
<dbReference type="OrthoDB" id="1666403at2"/>
<name>N9RDP6_9GAMM</name>
<keyword evidence="2" id="KW-1188">Viral release from host cell</keyword>
<dbReference type="AlphaFoldDB" id="N9RDP6"/>
<keyword evidence="6" id="KW-1185">Reference proteome</keyword>
<evidence type="ECO:0000313" key="5">
    <source>
        <dbReference type="EMBL" id="ENX56168.1"/>
    </source>
</evidence>
<comment type="caution">
    <text evidence="5">The sequence shown here is derived from an EMBL/GenBank/DDBJ whole genome shotgun (WGS) entry which is preliminary data.</text>
</comment>
<protein>
    <recommendedName>
        <fullName evidence="7">Phage head-tail adapter protein</fullName>
    </recommendedName>
</protein>
<evidence type="ECO:0000256" key="3">
    <source>
        <dbReference type="ARBA" id="ARBA00023219"/>
    </source>
</evidence>
<sequence length="548" mass="61422">MDKAAQLVKRLGQLKSCRAVHEPHWRECYKFGAPERQQSFSGETVDSTRRTERAALLDSTASWSIQQLVASLISGTTPANSLWFRAVPDGIDDLSEITEGEKWLDQACKFIWRNIHGSNFDNEAHDSVLDGVVAGWAVLYTDIDRKEGGGFTFQSWPIGECYIASTRQDQIVDTIYREYELSAAAIVAEYGENNVSAEVLRASQDEPDRKFTILWVIQPREGYKEPKDNRPLHPKQMPFESVHIETQSKKIVRNSGYNEFPCACPRYRKIPNSVYGNGQMSIALPDAKQLNKLQELVIQSGELAIGGMWAAKDSGVMNVRTLRLGPRKIIAVDNVEDIKRLDDGTNFQVAEYMITYLQTNIRKALMADQLQPADGPAMTATEVHVRVDLIRQQLGPLYGRWQAEFLIPLLERCFGLAYREGVLGEPPEELQGSNLSFKFVSPLARSQQLEDVSAIERFMTALQTYAQTYPEMLDNIDPDAIAQVTASSLGVPAEVLRTKKQIEAVRNAKAQAQQQQMDQAQEASFTDNLGKEVAKGVGQSMIEEQRPS</sequence>
<dbReference type="InterPro" id="IPR020991">
    <property type="entry name" value="Connector_podovirus"/>
</dbReference>
<evidence type="ECO:0000256" key="1">
    <source>
        <dbReference type="ARBA" id="ARBA00004328"/>
    </source>
</evidence>
<dbReference type="PATRIC" id="fig|1217700.3.peg.3179"/>
<feature type="coiled-coil region" evidence="4">
    <location>
        <begin position="495"/>
        <end position="522"/>
    </location>
</feature>
<keyword evidence="3" id="KW-0231">Viral genome packaging</keyword>